<dbReference type="InterPro" id="IPR001969">
    <property type="entry name" value="Aspartic_peptidase_AS"/>
</dbReference>
<dbReference type="Pfam" id="PF00077">
    <property type="entry name" value="RVP"/>
    <property type="match status" value="1"/>
</dbReference>
<dbReference type="InterPro" id="IPR001995">
    <property type="entry name" value="Peptidase_A2_cat"/>
</dbReference>
<evidence type="ECO:0000313" key="4">
    <source>
        <dbReference type="EMBL" id="KRH91852.1"/>
    </source>
</evidence>
<keyword evidence="1" id="KW-0645">Protease</keyword>
<dbReference type="InterPro" id="IPR021109">
    <property type="entry name" value="Peptidase_aspartic_dom_sf"/>
</dbReference>
<dbReference type="AlphaFoldDB" id="A0A0R0LQV0"/>
<reference evidence="4 5" key="1">
    <citation type="submission" date="2015-07" db="EMBL/GenBank/DDBJ databases">
        <title>The genome of Pseudoloma neurophilia, a relevant intracellular parasite of the zebrafish.</title>
        <authorList>
            <person name="Ndikumana S."/>
            <person name="Pelin A."/>
            <person name="Sanders J."/>
            <person name="Corradi N."/>
        </authorList>
    </citation>
    <scope>NUCLEOTIDE SEQUENCE [LARGE SCALE GENOMIC DNA]</scope>
    <source>
        <strain evidence="4 5">MK1</strain>
    </source>
</reference>
<dbReference type="GO" id="GO:0006508">
    <property type="term" value="P:proteolysis"/>
    <property type="evidence" value="ECO:0007669"/>
    <property type="project" value="InterPro"/>
</dbReference>
<evidence type="ECO:0000259" key="3">
    <source>
        <dbReference type="PROSITE" id="PS50175"/>
    </source>
</evidence>
<evidence type="ECO:0000256" key="2">
    <source>
        <dbReference type="ARBA" id="ARBA00022801"/>
    </source>
</evidence>
<dbReference type="PROSITE" id="PS50175">
    <property type="entry name" value="ASP_PROT_RETROV"/>
    <property type="match status" value="1"/>
</dbReference>
<name>A0A0R0LQV0_9MICR</name>
<organism evidence="4 5">
    <name type="scientific">Pseudoloma neurophilia</name>
    <dbReference type="NCBI Taxonomy" id="146866"/>
    <lineage>
        <taxon>Eukaryota</taxon>
        <taxon>Fungi</taxon>
        <taxon>Fungi incertae sedis</taxon>
        <taxon>Microsporidia</taxon>
        <taxon>Pseudoloma</taxon>
    </lineage>
</organism>
<dbReference type="Gene3D" id="2.40.70.10">
    <property type="entry name" value="Acid Proteases"/>
    <property type="match status" value="1"/>
</dbReference>
<dbReference type="InterPro" id="IPR018061">
    <property type="entry name" value="Retropepsins"/>
</dbReference>
<evidence type="ECO:0000313" key="5">
    <source>
        <dbReference type="Proteomes" id="UP000051530"/>
    </source>
</evidence>
<feature type="domain" description="Peptidase A2" evidence="3">
    <location>
        <begin position="75"/>
        <end position="91"/>
    </location>
</feature>
<sequence>TEQCFRIIAFVKQQRQKKRVMGAKETINKSKLVNAIEATSDEKNDSKNYLIYQVSNLSAIKSPFFLRGCVNEKHVLFLIDTGADISVAPENSGFIIDEAQSMRTIIKSACGTQIKTPSRARLTKAKINGIEVEISPMIVAIPIDYIIIWVDII</sequence>
<accession>A0A0R0LQV0</accession>
<keyword evidence="5" id="KW-1185">Reference proteome</keyword>
<dbReference type="EMBL" id="LGUB01001460">
    <property type="protein sequence ID" value="KRH91852.1"/>
    <property type="molecule type" value="Genomic_DNA"/>
</dbReference>
<keyword evidence="1" id="KW-0064">Aspartyl protease</keyword>
<gene>
    <name evidence="4" type="ORF">M153_211990001</name>
</gene>
<dbReference type="GO" id="GO:0004190">
    <property type="term" value="F:aspartic-type endopeptidase activity"/>
    <property type="evidence" value="ECO:0007669"/>
    <property type="project" value="UniProtKB-KW"/>
</dbReference>
<keyword evidence="2" id="KW-0378">Hydrolase</keyword>
<comment type="caution">
    <text evidence="4">The sequence shown here is derived from an EMBL/GenBank/DDBJ whole genome shotgun (WGS) entry which is preliminary data.</text>
</comment>
<dbReference type="VEuPathDB" id="MicrosporidiaDB:M153_211990001"/>
<dbReference type="PROSITE" id="PS00141">
    <property type="entry name" value="ASP_PROTEASE"/>
    <property type="match status" value="1"/>
</dbReference>
<feature type="non-terminal residue" evidence="4">
    <location>
        <position position="1"/>
    </location>
</feature>
<protein>
    <recommendedName>
        <fullName evidence="3">Peptidase A2 domain-containing protein</fullName>
    </recommendedName>
</protein>
<proteinExistence type="predicted"/>
<dbReference type="SUPFAM" id="SSF50630">
    <property type="entry name" value="Acid proteases"/>
    <property type="match status" value="1"/>
</dbReference>
<dbReference type="Proteomes" id="UP000051530">
    <property type="component" value="Unassembled WGS sequence"/>
</dbReference>
<evidence type="ECO:0000256" key="1">
    <source>
        <dbReference type="ARBA" id="ARBA00022750"/>
    </source>
</evidence>